<accession>A0A3N2C1A4</accession>
<feature type="DNA-binding region" description="H-T-H motif" evidence="4">
    <location>
        <begin position="34"/>
        <end position="53"/>
    </location>
</feature>
<comment type="caution">
    <text evidence="6">The sequence shown here is derived from an EMBL/GenBank/DDBJ whole genome shotgun (WGS) entry which is preliminary data.</text>
</comment>
<sequence length="188" mass="20705">MPVSRRVSRAQQMSDRILDAALDLMRSRGSVAVNIEAVAETTGVAKTTIYRRYRNRSELLTAAVARAMETPIEIPENLSTYDTFTWLLHEARAMIEDVVGRGTIASILLQDDPEFSTLLRDLTRNRARALSNLVDERISTGDLKPGLDGRLVATLLLGAVLGQLVRGADMDDDWADQVLSVLWPALAA</sequence>
<dbReference type="Pfam" id="PF16859">
    <property type="entry name" value="TetR_C_11"/>
    <property type="match status" value="1"/>
</dbReference>
<evidence type="ECO:0000259" key="5">
    <source>
        <dbReference type="PROSITE" id="PS50977"/>
    </source>
</evidence>
<dbReference type="RefSeq" id="WP_159453317.1">
    <property type="nucleotide sequence ID" value="NZ_FXAP01000001.1"/>
</dbReference>
<evidence type="ECO:0000313" key="6">
    <source>
        <dbReference type="EMBL" id="ROR81230.1"/>
    </source>
</evidence>
<dbReference type="GO" id="GO:0000976">
    <property type="term" value="F:transcription cis-regulatory region binding"/>
    <property type="evidence" value="ECO:0007669"/>
    <property type="project" value="TreeGrafter"/>
</dbReference>
<dbReference type="AlphaFoldDB" id="A0A3N2C1A4"/>
<dbReference type="Pfam" id="PF00440">
    <property type="entry name" value="TetR_N"/>
    <property type="match status" value="1"/>
</dbReference>
<protein>
    <submittedName>
        <fullName evidence="6">TetR family transcriptional regulator</fullName>
    </submittedName>
</protein>
<keyword evidence="3" id="KW-0804">Transcription</keyword>
<keyword evidence="7" id="KW-1185">Reference proteome</keyword>
<dbReference type="SUPFAM" id="SSF48498">
    <property type="entry name" value="Tetracyclin repressor-like, C-terminal domain"/>
    <property type="match status" value="1"/>
</dbReference>
<evidence type="ECO:0000313" key="7">
    <source>
        <dbReference type="Proteomes" id="UP000266915"/>
    </source>
</evidence>
<evidence type="ECO:0000256" key="2">
    <source>
        <dbReference type="ARBA" id="ARBA00023125"/>
    </source>
</evidence>
<dbReference type="InterPro" id="IPR050109">
    <property type="entry name" value="HTH-type_TetR-like_transc_reg"/>
</dbReference>
<dbReference type="GO" id="GO:0003700">
    <property type="term" value="F:DNA-binding transcription factor activity"/>
    <property type="evidence" value="ECO:0007669"/>
    <property type="project" value="TreeGrafter"/>
</dbReference>
<dbReference type="PRINTS" id="PR00455">
    <property type="entry name" value="HTHTETR"/>
</dbReference>
<reference evidence="6 7" key="1">
    <citation type="submission" date="2018-11" db="EMBL/GenBank/DDBJ databases">
        <title>Sequencing the genomes of 1000 actinobacteria strains.</title>
        <authorList>
            <person name="Klenk H.-P."/>
        </authorList>
    </citation>
    <scope>NUCLEOTIDE SEQUENCE [LARGE SCALE GENOMIC DNA]</scope>
    <source>
        <strain evidence="6 7">DSM 14012</strain>
    </source>
</reference>
<dbReference type="InterPro" id="IPR001647">
    <property type="entry name" value="HTH_TetR"/>
</dbReference>
<dbReference type="Gene3D" id="1.10.10.60">
    <property type="entry name" value="Homeodomain-like"/>
    <property type="match status" value="1"/>
</dbReference>
<dbReference type="SUPFAM" id="SSF46689">
    <property type="entry name" value="Homeodomain-like"/>
    <property type="match status" value="1"/>
</dbReference>
<organism evidence="6 7">
    <name type="scientific">Plantibacter flavus</name>
    <dbReference type="NCBI Taxonomy" id="150123"/>
    <lineage>
        <taxon>Bacteria</taxon>
        <taxon>Bacillati</taxon>
        <taxon>Actinomycetota</taxon>
        <taxon>Actinomycetes</taxon>
        <taxon>Micrococcales</taxon>
        <taxon>Microbacteriaceae</taxon>
        <taxon>Plantibacter</taxon>
    </lineage>
</organism>
<dbReference type="PANTHER" id="PTHR30055">
    <property type="entry name" value="HTH-TYPE TRANSCRIPTIONAL REGULATOR RUTR"/>
    <property type="match status" value="1"/>
</dbReference>
<evidence type="ECO:0000256" key="1">
    <source>
        <dbReference type="ARBA" id="ARBA00023015"/>
    </source>
</evidence>
<name>A0A3N2C1A4_9MICO</name>
<dbReference type="InterPro" id="IPR011075">
    <property type="entry name" value="TetR_C"/>
</dbReference>
<dbReference type="PANTHER" id="PTHR30055:SF234">
    <property type="entry name" value="HTH-TYPE TRANSCRIPTIONAL REGULATOR BETI"/>
    <property type="match status" value="1"/>
</dbReference>
<dbReference type="Gene3D" id="1.10.357.10">
    <property type="entry name" value="Tetracycline Repressor, domain 2"/>
    <property type="match status" value="1"/>
</dbReference>
<feature type="domain" description="HTH tetR-type" evidence="5">
    <location>
        <begin position="11"/>
        <end position="71"/>
    </location>
</feature>
<evidence type="ECO:0000256" key="4">
    <source>
        <dbReference type="PROSITE-ProRule" id="PRU00335"/>
    </source>
</evidence>
<keyword evidence="2 4" id="KW-0238">DNA-binding</keyword>
<dbReference type="InterPro" id="IPR036271">
    <property type="entry name" value="Tet_transcr_reg_TetR-rel_C_sf"/>
</dbReference>
<dbReference type="PROSITE" id="PS50977">
    <property type="entry name" value="HTH_TETR_2"/>
    <property type="match status" value="1"/>
</dbReference>
<dbReference type="InterPro" id="IPR009057">
    <property type="entry name" value="Homeodomain-like_sf"/>
</dbReference>
<evidence type="ECO:0000256" key="3">
    <source>
        <dbReference type="ARBA" id="ARBA00023163"/>
    </source>
</evidence>
<dbReference type="EMBL" id="RKHL01000001">
    <property type="protein sequence ID" value="ROR81230.1"/>
    <property type="molecule type" value="Genomic_DNA"/>
</dbReference>
<gene>
    <name evidence="6" type="ORF">EDD42_1284</name>
</gene>
<keyword evidence="1" id="KW-0805">Transcription regulation</keyword>
<proteinExistence type="predicted"/>
<dbReference type="Proteomes" id="UP000266915">
    <property type="component" value="Unassembled WGS sequence"/>
</dbReference>